<feature type="transmembrane region" description="Helical" evidence="7">
    <location>
        <begin position="49"/>
        <end position="73"/>
    </location>
</feature>
<dbReference type="Pfam" id="PF07690">
    <property type="entry name" value="MFS_1"/>
    <property type="match status" value="1"/>
</dbReference>
<keyword evidence="5 7" id="KW-0472">Membrane</keyword>
<dbReference type="PANTHER" id="PTHR23513">
    <property type="entry name" value="INTEGRAL MEMBRANE EFFLUX PROTEIN-RELATED"/>
    <property type="match status" value="1"/>
</dbReference>
<dbReference type="EMBL" id="JAERWK010000010">
    <property type="protein sequence ID" value="MBM9467158.1"/>
    <property type="molecule type" value="Genomic_DNA"/>
</dbReference>
<evidence type="ECO:0000256" key="2">
    <source>
        <dbReference type="ARBA" id="ARBA00022475"/>
    </source>
</evidence>
<accession>A0A938YCM3</accession>
<keyword evidence="2" id="KW-1003">Cell membrane</keyword>
<feature type="transmembrane region" description="Helical" evidence="7">
    <location>
        <begin position="346"/>
        <end position="365"/>
    </location>
</feature>
<feature type="transmembrane region" description="Helical" evidence="7">
    <location>
        <begin position="385"/>
        <end position="402"/>
    </location>
</feature>
<evidence type="ECO:0000256" key="4">
    <source>
        <dbReference type="ARBA" id="ARBA00022989"/>
    </source>
</evidence>
<sequence length="439" mass="44750">MVGGRGAPTDRLPPAFHRLIVAWAASLTADGLRVVVLPLLTVTVDPSPAAVAVVAAVTAAPWLLIAIPAGALVDRLDPVRVMAVAHVVRAALIGALIGFLVADALSITVLCVVGFAATTAETFADGAAQSLVVRVVGPEQLERANARFVTTETTALDLVGPIVGGLLFTVSPTAAFAACATAYLVGAVVVTTVRAPTDPRPVAAVATSEQAAPGPSAPTDAPAESASGDRAAGVRRGMADGVRSGLRVLWRDRALRTLVSTVAVLALANAAADAMLVLYATDELRMPETFYAFMLAAYSVGTLVASFGLPWVASRYRGGPVMFVAVLGMGGSLLAVGFLVHPAAALLGYTVLGLAQGTWNVLSAARRQRRTPRDMIARVSSAFRVVAWGVLPLGATAGGAVAERWGVPAVFVAAGGLTLLAAVAAARSLLAPEPPARAW</sequence>
<dbReference type="Gene3D" id="1.20.1250.20">
    <property type="entry name" value="MFS general substrate transporter like domains"/>
    <property type="match status" value="1"/>
</dbReference>
<dbReference type="PANTHER" id="PTHR23513:SF6">
    <property type="entry name" value="MAJOR FACILITATOR SUPERFAMILY ASSOCIATED DOMAIN-CONTAINING PROTEIN"/>
    <property type="match status" value="1"/>
</dbReference>
<proteinExistence type="predicted"/>
<feature type="transmembrane region" description="Helical" evidence="7">
    <location>
        <begin position="408"/>
        <end position="430"/>
    </location>
</feature>
<feature type="transmembrane region" description="Helical" evidence="7">
    <location>
        <begin position="290"/>
        <end position="309"/>
    </location>
</feature>
<keyword evidence="4 7" id="KW-1133">Transmembrane helix</keyword>
<name>A0A938YCM3_9ACTN</name>
<evidence type="ECO:0000256" key="6">
    <source>
        <dbReference type="SAM" id="MobiDB-lite"/>
    </source>
</evidence>
<dbReference type="AlphaFoldDB" id="A0A938YCM3"/>
<gene>
    <name evidence="8" type="ORF">JL106_07665</name>
</gene>
<dbReference type="SUPFAM" id="SSF103473">
    <property type="entry name" value="MFS general substrate transporter"/>
    <property type="match status" value="1"/>
</dbReference>
<evidence type="ECO:0000256" key="5">
    <source>
        <dbReference type="ARBA" id="ARBA00023136"/>
    </source>
</evidence>
<feature type="region of interest" description="Disordered" evidence="6">
    <location>
        <begin position="203"/>
        <end position="236"/>
    </location>
</feature>
<dbReference type="CDD" id="cd06173">
    <property type="entry name" value="MFS_MefA_like"/>
    <property type="match status" value="1"/>
</dbReference>
<evidence type="ECO:0000256" key="7">
    <source>
        <dbReference type="SAM" id="Phobius"/>
    </source>
</evidence>
<feature type="transmembrane region" description="Helical" evidence="7">
    <location>
        <begin position="93"/>
        <end position="117"/>
    </location>
</feature>
<protein>
    <submittedName>
        <fullName evidence="8">MFS transporter</fullName>
    </submittedName>
</protein>
<keyword evidence="9" id="KW-1185">Reference proteome</keyword>
<dbReference type="Proteomes" id="UP000663792">
    <property type="component" value="Unassembled WGS sequence"/>
</dbReference>
<organism evidence="8 9">
    <name type="scientific">Nakamurella leprariae</name>
    <dbReference type="NCBI Taxonomy" id="2803911"/>
    <lineage>
        <taxon>Bacteria</taxon>
        <taxon>Bacillati</taxon>
        <taxon>Actinomycetota</taxon>
        <taxon>Actinomycetes</taxon>
        <taxon>Nakamurellales</taxon>
        <taxon>Nakamurellaceae</taxon>
        <taxon>Nakamurella</taxon>
    </lineage>
</organism>
<feature type="transmembrane region" description="Helical" evidence="7">
    <location>
        <begin position="257"/>
        <end position="278"/>
    </location>
</feature>
<evidence type="ECO:0000256" key="1">
    <source>
        <dbReference type="ARBA" id="ARBA00004651"/>
    </source>
</evidence>
<dbReference type="InterPro" id="IPR011701">
    <property type="entry name" value="MFS"/>
</dbReference>
<evidence type="ECO:0000313" key="9">
    <source>
        <dbReference type="Proteomes" id="UP000663792"/>
    </source>
</evidence>
<dbReference type="GO" id="GO:0005886">
    <property type="term" value="C:plasma membrane"/>
    <property type="evidence" value="ECO:0007669"/>
    <property type="project" value="UniProtKB-SubCell"/>
</dbReference>
<evidence type="ECO:0000256" key="3">
    <source>
        <dbReference type="ARBA" id="ARBA00022692"/>
    </source>
</evidence>
<comment type="subcellular location">
    <subcellularLocation>
        <location evidence="1">Cell membrane</location>
        <topology evidence="1">Multi-pass membrane protein</topology>
    </subcellularLocation>
</comment>
<keyword evidence="3 7" id="KW-0812">Transmembrane</keyword>
<feature type="transmembrane region" description="Helical" evidence="7">
    <location>
        <begin position="166"/>
        <end position="190"/>
    </location>
</feature>
<dbReference type="RefSeq" id="WP_205260121.1">
    <property type="nucleotide sequence ID" value="NZ_JAERWK010000010.1"/>
</dbReference>
<dbReference type="GO" id="GO:0022857">
    <property type="term" value="F:transmembrane transporter activity"/>
    <property type="evidence" value="ECO:0007669"/>
    <property type="project" value="InterPro"/>
</dbReference>
<dbReference type="InterPro" id="IPR036259">
    <property type="entry name" value="MFS_trans_sf"/>
</dbReference>
<comment type="caution">
    <text evidence="8">The sequence shown here is derived from an EMBL/GenBank/DDBJ whole genome shotgun (WGS) entry which is preliminary data.</text>
</comment>
<feature type="transmembrane region" description="Helical" evidence="7">
    <location>
        <begin position="20"/>
        <end position="43"/>
    </location>
</feature>
<feature type="transmembrane region" description="Helical" evidence="7">
    <location>
        <begin position="321"/>
        <end position="340"/>
    </location>
</feature>
<reference evidence="8" key="1">
    <citation type="submission" date="2021-01" db="EMBL/GenBank/DDBJ databases">
        <title>YIM 132084 draft genome.</title>
        <authorList>
            <person name="An D."/>
        </authorList>
    </citation>
    <scope>NUCLEOTIDE SEQUENCE</scope>
    <source>
        <strain evidence="8">YIM 132084</strain>
    </source>
</reference>
<evidence type="ECO:0000313" key="8">
    <source>
        <dbReference type="EMBL" id="MBM9467158.1"/>
    </source>
</evidence>